<dbReference type="Gene3D" id="1.10.640.10">
    <property type="entry name" value="Haem peroxidase domain superfamily, animal type"/>
    <property type="match status" value="1"/>
</dbReference>
<dbReference type="GO" id="GO:0020037">
    <property type="term" value="F:heme binding"/>
    <property type="evidence" value="ECO:0007669"/>
    <property type="project" value="InterPro"/>
</dbReference>
<evidence type="ECO:0000256" key="1">
    <source>
        <dbReference type="ARBA" id="ARBA00022617"/>
    </source>
</evidence>
<dbReference type="InterPro" id="IPR010255">
    <property type="entry name" value="Haem_peroxidase_sf"/>
</dbReference>
<dbReference type="GO" id="GO:0004497">
    <property type="term" value="F:monooxygenase activity"/>
    <property type="evidence" value="ECO:0007669"/>
    <property type="project" value="InterPro"/>
</dbReference>
<reference evidence="7" key="1">
    <citation type="submission" date="2021-08" db="EMBL/GenBank/DDBJ databases">
        <title>Chromosome-Level Trichoderma cornu-damae using Hi-C Data.</title>
        <authorList>
            <person name="Kim C.S."/>
        </authorList>
    </citation>
    <scope>NUCLEOTIDE SEQUENCE</scope>
    <source>
        <strain evidence="7">KA19-0412C</strain>
    </source>
</reference>
<keyword evidence="2 6" id="KW-0479">Metal-binding</keyword>
<gene>
    <name evidence="7" type="ORF">Trco_000056</name>
</gene>
<evidence type="ECO:0000313" key="7">
    <source>
        <dbReference type="EMBL" id="KAH6610036.1"/>
    </source>
</evidence>
<dbReference type="InterPro" id="IPR050783">
    <property type="entry name" value="Oxylipin_biosynth_metab"/>
</dbReference>
<comment type="caution">
    <text evidence="7">The sequence shown here is derived from an EMBL/GenBank/DDBJ whole genome shotgun (WGS) entry which is preliminary data.</text>
</comment>
<dbReference type="InterPro" id="IPR034812">
    <property type="entry name" value="Ppo-like_N"/>
</dbReference>
<proteinExistence type="predicted"/>
<keyword evidence="8" id="KW-1185">Reference proteome</keyword>
<dbReference type="CDD" id="cd09817">
    <property type="entry name" value="linoleate_diol_synthase_like"/>
    <property type="match status" value="1"/>
</dbReference>
<keyword evidence="3" id="KW-0223">Dioxygenase</keyword>
<protein>
    <submittedName>
        <fullName evidence="7">Fatty acid oxygenase</fullName>
    </submittedName>
</protein>
<dbReference type="CDD" id="cd20612">
    <property type="entry name" value="CYP_LDS-like_C"/>
    <property type="match status" value="1"/>
</dbReference>
<evidence type="ECO:0000256" key="4">
    <source>
        <dbReference type="ARBA" id="ARBA00023002"/>
    </source>
</evidence>
<dbReference type="Pfam" id="PF03098">
    <property type="entry name" value="An_peroxidase"/>
    <property type="match status" value="2"/>
</dbReference>
<dbReference type="GO" id="GO:0016705">
    <property type="term" value="F:oxidoreductase activity, acting on paired donors, with incorporation or reduction of molecular oxygen"/>
    <property type="evidence" value="ECO:0007669"/>
    <property type="project" value="InterPro"/>
</dbReference>
<evidence type="ECO:0000313" key="8">
    <source>
        <dbReference type="Proteomes" id="UP000827724"/>
    </source>
</evidence>
<dbReference type="InterPro" id="IPR036396">
    <property type="entry name" value="Cyt_P450_sf"/>
</dbReference>
<dbReference type="AlphaFoldDB" id="A0A9P8QRP3"/>
<sequence>MNSSNQNKPPNGGSVYSRLVELLREARSDLLSQKGRVMPNLNLLAGVQDVVSKGGQIDDRKYLFENVIQIAASLPNDSMLRSGLNARFIKALWENLQHPPISYLGDEFRYRTADGSNNNITYPKLGAAGSHYARSVAPKHQGPITLPDPSIIFDSLLARKTSIREHPTKISSSLFHLATIIIHDLFHTDEAERTRLKNSSYLDLSPLYGNNMDEQKRVRTFKDGLLKKDTFSESRLLSQPPGVCALMVTFNRFHNYIVQELAIVNERGRFSLPEGITEHDAGYSEAQLKRDNDLFQTGRLITCGLYVNIILGDYLRTILNLNRNPVNSNWKLDPRDDFSDVFDSKGTPRGIGNQVSVEFNMIYRWHSATSAQDEAWTNGVFHDLFGPSTNIDAVSVDQFLQAIRRRTTDIPQDPQKWTFGDLKRTSDGSFSDDGLVKLLQAATENVAGAFGARNVPRVLKVVEMYGIQQGREWGLASLNEFREFFKLEPYSSFTPKAQQANCDAADVNPDPSIAGALEALYGHPDNIELYPGLLAEDVKKPIVPGSGLCPGFTTSFAILSDAVALVRGDRFYSVDYNPWNLTSFGFNEVSSSYDVAGGGVMYKLLMRAFPGWYRANSVYALYPFTTPEGNKETFDKLGTLQELDFNKPAFASPPAPITSWQGVVNVLENQSQFRVPWGPHTFQLTHHDYMLSGDSPANARQRDAVHECMYSPKNGLEQVRRFYEDITAKLIHQNSRKIGDSYQIDVVKDIGNFAHSAFVGRFFAIPLKSNGGGPDSYTEESLAEVLGHLFAYVFLDLDTAKSFKNRVVAAKETKRLGEAMQQVVADVKSRRFSTLRQMLGMEFAHTLLSSYGDRFVQRLLDGGRSVDDVVWTIIPTAAAASATQAQGWAQMIDLYLSDDYCSHWPAIRELALSDEPEAFEKLKKYALEGYDSRHSRAPRDAAFLTKKQNRFRLSTPAFGLIRITGVDKAEVQDGPNVVPVQSGETLFTDFITAGLDPSKFPDPYEIKLDRPNDLYIHHGWGPHACLGRSIVTVAGASMLRVCARLGNFRRAPGPAGEMKSKTVNGAFKVYLSEDGSEWGPFPTSEYNKNTFM</sequence>
<keyword evidence="4" id="KW-0560">Oxidoreductase</keyword>
<organism evidence="7 8">
    <name type="scientific">Trichoderma cornu-damae</name>
    <dbReference type="NCBI Taxonomy" id="654480"/>
    <lineage>
        <taxon>Eukaryota</taxon>
        <taxon>Fungi</taxon>
        <taxon>Dikarya</taxon>
        <taxon>Ascomycota</taxon>
        <taxon>Pezizomycotina</taxon>
        <taxon>Sordariomycetes</taxon>
        <taxon>Hypocreomycetidae</taxon>
        <taxon>Hypocreales</taxon>
        <taxon>Hypocreaceae</taxon>
        <taxon>Trichoderma</taxon>
    </lineage>
</organism>
<dbReference type="PANTHER" id="PTHR11903">
    <property type="entry name" value="PROSTAGLANDIN G/H SYNTHASE"/>
    <property type="match status" value="1"/>
</dbReference>
<dbReference type="Gene3D" id="1.10.630.10">
    <property type="entry name" value="Cytochrome P450"/>
    <property type="match status" value="1"/>
</dbReference>
<dbReference type="GO" id="GO:0006979">
    <property type="term" value="P:response to oxidative stress"/>
    <property type="evidence" value="ECO:0007669"/>
    <property type="project" value="InterPro"/>
</dbReference>
<keyword evidence="5 6" id="KW-0408">Iron</keyword>
<dbReference type="Proteomes" id="UP000827724">
    <property type="component" value="Unassembled WGS sequence"/>
</dbReference>
<evidence type="ECO:0000256" key="5">
    <source>
        <dbReference type="ARBA" id="ARBA00023004"/>
    </source>
</evidence>
<dbReference type="SUPFAM" id="SSF48113">
    <property type="entry name" value="Heme-dependent peroxidases"/>
    <property type="match status" value="1"/>
</dbReference>
<evidence type="ECO:0000256" key="2">
    <source>
        <dbReference type="ARBA" id="ARBA00022723"/>
    </source>
</evidence>
<dbReference type="EMBL" id="JAIWOZ010000001">
    <property type="protein sequence ID" value="KAH6610036.1"/>
    <property type="molecule type" value="Genomic_DNA"/>
</dbReference>
<dbReference type="GO" id="GO:0005506">
    <property type="term" value="F:iron ion binding"/>
    <property type="evidence" value="ECO:0007669"/>
    <property type="project" value="InterPro"/>
</dbReference>
<keyword evidence="1 6" id="KW-0349">Heme</keyword>
<feature type="binding site" description="axial binding residue" evidence="6">
    <location>
        <position position="366"/>
    </location>
    <ligand>
        <name>heme b</name>
        <dbReference type="ChEBI" id="CHEBI:60344"/>
    </ligand>
    <ligandPart>
        <name>Fe</name>
        <dbReference type="ChEBI" id="CHEBI:18248"/>
    </ligandPart>
</feature>
<dbReference type="OrthoDB" id="4891532at2759"/>
<dbReference type="GO" id="GO:0051213">
    <property type="term" value="F:dioxygenase activity"/>
    <property type="evidence" value="ECO:0007669"/>
    <property type="project" value="UniProtKB-KW"/>
</dbReference>
<evidence type="ECO:0000256" key="3">
    <source>
        <dbReference type="ARBA" id="ARBA00022964"/>
    </source>
</evidence>
<dbReference type="PANTHER" id="PTHR11903:SF37">
    <property type="entry name" value="PSI-PRODUCING OXYGENASE A"/>
    <property type="match status" value="1"/>
</dbReference>
<dbReference type="InterPro" id="IPR037120">
    <property type="entry name" value="Haem_peroxidase_sf_animal"/>
</dbReference>
<evidence type="ECO:0000256" key="6">
    <source>
        <dbReference type="PIRSR" id="PIRSR619791-2"/>
    </source>
</evidence>
<dbReference type="SUPFAM" id="SSF48264">
    <property type="entry name" value="Cytochrome P450"/>
    <property type="match status" value="1"/>
</dbReference>
<dbReference type="PROSITE" id="PS50292">
    <property type="entry name" value="PEROXIDASE_3"/>
    <property type="match status" value="1"/>
</dbReference>
<dbReference type="GO" id="GO:0006631">
    <property type="term" value="P:fatty acid metabolic process"/>
    <property type="evidence" value="ECO:0007669"/>
    <property type="project" value="UniProtKB-ARBA"/>
</dbReference>
<accession>A0A9P8QRP3</accession>
<dbReference type="InterPro" id="IPR019791">
    <property type="entry name" value="Haem_peroxidase_animal"/>
</dbReference>
<name>A0A9P8QRP3_9HYPO</name>
<dbReference type="GO" id="GO:0004601">
    <property type="term" value="F:peroxidase activity"/>
    <property type="evidence" value="ECO:0007669"/>
    <property type="project" value="InterPro"/>
</dbReference>